<dbReference type="Proteomes" id="UP000003844">
    <property type="component" value="Unassembled WGS sequence"/>
</dbReference>
<dbReference type="STRING" id="865937.Gilli_1983"/>
<gene>
    <name evidence="1" type="ORF">Gilli_1983</name>
</gene>
<dbReference type="EMBL" id="JH594606">
    <property type="protein sequence ID" value="EHQ02621.1"/>
    <property type="molecule type" value="Genomic_DNA"/>
</dbReference>
<sequence length="373" mass="41966">MKILFICGCLEPGKDGVGDYTRRLAGELIKNGHEINMLSLNDHFLLKDNYLEQVQALIPVIRIRLGKNRVQTLGLVKRKIEELDPEWLSLQYVPFSFHLNGLPLKLAHKLSRLAKGRCWHIMFHELWVGIDKEAKFKHLALGTLQKFIINSMVKTLKPKIIHTQSNVYLQRLDEMNFTNTGILSLFGNIPVTNNGEVKKRNSSSISQEYEMVIFGTIHPGAPLEDFVQDVVNFSKRMNINPILTLIGICGNEQERLIKICLNAGLPLRVLGEQSPEKISQTLAQSSLGISTTPLGQIEKSGTVASMLEHSLPVICVARSWTPKIKTKVETPAGIFQYKTSQFETFFLVKKKNKQSTSLALVAIKFVSSLYSVN</sequence>
<reference evidence="2" key="1">
    <citation type="journal article" date="2012" name="Stand. Genomic Sci.">
        <title>Genome sequence of the Antarctic rhodopsins-containing flavobacterium Gillisia limnaea type strain (R-8282(T)).</title>
        <authorList>
            <person name="Riedel T."/>
            <person name="Held B."/>
            <person name="Nolan M."/>
            <person name="Lucas S."/>
            <person name="Lapidus A."/>
            <person name="Tice H."/>
            <person name="Del Rio T.G."/>
            <person name="Cheng J.F."/>
            <person name="Han C."/>
            <person name="Tapia R."/>
            <person name="Goodwin L.A."/>
            <person name="Pitluck S."/>
            <person name="Liolios K."/>
            <person name="Mavromatis K."/>
            <person name="Pagani I."/>
            <person name="Ivanova N."/>
            <person name="Mikhailova N."/>
            <person name="Pati A."/>
            <person name="Chen A."/>
            <person name="Palaniappan K."/>
            <person name="Land M."/>
            <person name="Rohde M."/>
            <person name="Tindall B.J."/>
            <person name="Detter J.C."/>
            <person name="Goker M."/>
            <person name="Bristow J."/>
            <person name="Eisen J.A."/>
            <person name="Markowitz V."/>
            <person name="Hugenholtz P."/>
            <person name="Kyrpides N.C."/>
            <person name="Klenk H.P."/>
            <person name="Woyke T."/>
        </authorList>
    </citation>
    <scope>NUCLEOTIDE SEQUENCE [LARGE SCALE GENOMIC DNA]</scope>
    <source>
        <strain evidence="2">DSM 15749 / LMG 21470 / R-8282</strain>
    </source>
</reference>
<dbReference type="Gene3D" id="3.40.50.2000">
    <property type="entry name" value="Glycogen Phosphorylase B"/>
    <property type="match status" value="1"/>
</dbReference>
<evidence type="ECO:0000313" key="2">
    <source>
        <dbReference type="Proteomes" id="UP000003844"/>
    </source>
</evidence>
<dbReference type="RefSeq" id="WP_006988931.1">
    <property type="nucleotide sequence ID" value="NZ_JH594606.1"/>
</dbReference>
<evidence type="ECO:0008006" key="3">
    <source>
        <dbReference type="Google" id="ProtNLM"/>
    </source>
</evidence>
<name>H2BT63_GILLR</name>
<accession>H2BT63</accession>
<dbReference type="HOGENOM" id="CLU_745642_0_0_10"/>
<proteinExistence type="predicted"/>
<evidence type="ECO:0000313" key="1">
    <source>
        <dbReference type="EMBL" id="EHQ02621.1"/>
    </source>
</evidence>
<dbReference type="OrthoDB" id="1100436at2"/>
<dbReference type="AlphaFoldDB" id="H2BT63"/>
<dbReference type="eggNOG" id="COG0438">
    <property type="taxonomic scope" value="Bacteria"/>
</dbReference>
<protein>
    <recommendedName>
        <fullName evidence="3">Glycosyltransferase involved in cell wall biosynthesis</fullName>
    </recommendedName>
</protein>
<organism evidence="1 2">
    <name type="scientific">Gillisia limnaea (strain DSM 15749 / LMG 21470 / R-8282)</name>
    <dbReference type="NCBI Taxonomy" id="865937"/>
    <lineage>
        <taxon>Bacteria</taxon>
        <taxon>Pseudomonadati</taxon>
        <taxon>Bacteroidota</taxon>
        <taxon>Flavobacteriia</taxon>
        <taxon>Flavobacteriales</taxon>
        <taxon>Flavobacteriaceae</taxon>
        <taxon>Gillisia</taxon>
    </lineage>
</organism>
<keyword evidence="2" id="KW-1185">Reference proteome</keyword>
<dbReference type="SUPFAM" id="SSF53756">
    <property type="entry name" value="UDP-Glycosyltransferase/glycogen phosphorylase"/>
    <property type="match status" value="1"/>
</dbReference>